<keyword evidence="3" id="KW-1185">Reference proteome</keyword>
<feature type="compositionally biased region" description="Polar residues" evidence="1">
    <location>
        <begin position="64"/>
        <end position="73"/>
    </location>
</feature>
<evidence type="ECO:0000313" key="3">
    <source>
        <dbReference type="Proteomes" id="UP000235145"/>
    </source>
</evidence>
<dbReference type="Proteomes" id="UP000235145">
    <property type="component" value="Unassembled WGS sequence"/>
</dbReference>
<evidence type="ECO:0000256" key="1">
    <source>
        <dbReference type="SAM" id="MobiDB-lite"/>
    </source>
</evidence>
<protein>
    <submittedName>
        <fullName evidence="2">Uncharacterized protein</fullName>
    </submittedName>
</protein>
<feature type="region of interest" description="Disordered" evidence="1">
    <location>
        <begin position="55"/>
        <end position="87"/>
    </location>
</feature>
<proteinExistence type="predicted"/>
<dbReference type="AlphaFoldDB" id="A0A9R1W1D4"/>
<comment type="caution">
    <text evidence="2">The sequence shown here is derived from an EMBL/GenBank/DDBJ whole genome shotgun (WGS) entry which is preliminary data.</text>
</comment>
<evidence type="ECO:0000313" key="2">
    <source>
        <dbReference type="EMBL" id="KAJ0215698.1"/>
    </source>
</evidence>
<dbReference type="EMBL" id="NBSK02000003">
    <property type="protein sequence ID" value="KAJ0215698.1"/>
    <property type="molecule type" value="Genomic_DNA"/>
</dbReference>
<sequence>MEKDSFAEFYVSIEERRVECYIWGLSTGIHEFVEIQKPCTFHSDVDVVEGKDRDLGKRKWDGMNNDSIKSKNSCQERKVNQGPGAEQ</sequence>
<organism evidence="2 3">
    <name type="scientific">Lactuca sativa</name>
    <name type="common">Garden lettuce</name>
    <dbReference type="NCBI Taxonomy" id="4236"/>
    <lineage>
        <taxon>Eukaryota</taxon>
        <taxon>Viridiplantae</taxon>
        <taxon>Streptophyta</taxon>
        <taxon>Embryophyta</taxon>
        <taxon>Tracheophyta</taxon>
        <taxon>Spermatophyta</taxon>
        <taxon>Magnoliopsida</taxon>
        <taxon>eudicotyledons</taxon>
        <taxon>Gunneridae</taxon>
        <taxon>Pentapetalae</taxon>
        <taxon>asterids</taxon>
        <taxon>campanulids</taxon>
        <taxon>Asterales</taxon>
        <taxon>Asteraceae</taxon>
        <taxon>Cichorioideae</taxon>
        <taxon>Cichorieae</taxon>
        <taxon>Lactucinae</taxon>
        <taxon>Lactuca</taxon>
    </lineage>
</organism>
<reference evidence="2 3" key="1">
    <citation type="journal article" date="2017" name="Nat. Commun.">
        <title>Genome assembly with in vitro proximity ligation data and whole-genome triplication in lettuce.</title>
        <authorList>
            <person name="Reyes-Chin-Wo S."/>
            <person name="Wang Z."/>
            <person name="Yang X."/>
            <person name="Kozik A."/>
            <person name="Arikit S."/>
            <person name="Song C."/>
            <person name="Xia L."/>
            <person name="Froenicke L."/>
            <person name="Lavelle D.O."/>
            <person name="Truco M.J."/>
            <person name="Xia R."/>
            <person name="Zhu S."/>
            <person name="Xu C."/>
            <person name="Xu H."/>
            <person name="Xu X."/>
            <person name="Cox K."/>
            <person name="Korf I."/>
            <person name="Meyers B.C."/>
            <person name="Michelmore R.W."/>
        </authorList>
    </citation>
    <scope>NUCLEOTIDE SEQUENCE [LARGE SCALE GENOMIC DNA]</scope>
    <source>
        <strain evidence="3">cv. Salinas</strain>
        <tissue evidence="2">Seedlings</tissue>
    </source>
</reference>
<accession>A0A9R1W1D4</accession>
<gene>
    <name evidence="2" type="ORF">LSAT_V11C300144510</name>
</gene>
<name>A0A9R1W1D4_LACSA</name>